<proteinExistence type="predicted"/>
<accession>A0A271KLM6</accession>
<dbReference type="Proteomes" id="UP000215931">
    <property type="component" value="Unassembled WGS sequence"/>
</dbReference>
<protein>
    <submittedName>
        <fullName evidence="1">Uncharacterized protein</fullName>
    </submittedName>
</protein>
<reference evidence="1 2" key="1">
    <citation type="submission" date="2017-08" db="EMBL/GenBank/DDBJ databases">
        <title>Mesorhizobium wenxinae sp. nov., a novel rhizobial species isolated from root nodules of chickpea (Cicer arietinum L.).</title>
        <authorList>
            <person name="Zhang J."/>
        </authorList>
    </citation>
    <scope>NUCLEOTIDE SEQUENCE [LARGE SCALE GENOMIC DNA]</scope>
    <source>
        <strain evidence="2">WYCCWR 10019</strain>
    </source>
</reference>
<organism evidence="1 2">
    <name type="scientific">Mesorhizobium wenxiniae</name>
    <dbReference type="NCBI Taxonomy" id="2014805"/>
    <lineage>
        <taxon>Bacteria</taxon>
        <taxon>Pseudomonadati</taxon>
        <taxon>Pseudomonadota</taxon>
        <taxon>Alphaproteobacteria</taxon>
        <taxon>Hyphomicrobiales</taxon>
        <taxon>Phyllobacteriaceae</taxon>
        <taxon>Mesorhizobium</taxon>
    </lineage>
</organism>
<keyword evidence="2" id="KW-1185">Reference proteome</keyword>
<evidence type="ECO:0000313" key="2">
    <source>
        <dbReference type="Proteomes" id="UP000215931"/>
    </source>
</evidence>
<gene>
    <name evidence="1" type="ORF">CIT31_06360</name>
</gene>
<dbReference type="AlphaFoldDB" id="A0A271KLM6"/>
<sequence length="77" mass="8561">MLSRFPHNQFLGPEDLALCQRVFDQICAGASLERQSIEAEDLAAAVLTAFHCSPNRTEADLLAAIRSRRNDFEKRAG</sequence>
<evidence type="ECO:0000313" key="1">
    <source>
        <dbReference type="EMBL" id="PAP96294.1"/>
    </source>
</evidence>
<dbReference type="EMBL" id="NPKH01000014">
    <property type="protein sequence ID" value="PAP96294.1"/>
    <property type="molecule type" value="Genomic_DNA"/>
</dbReference>
<name>A0A271KLM6_9HYPH</name>
<dbReference type="OrthoDB" id="8283452at2"/>
<comment type="caution">
    <text evidence="1">The sequence shown here is derived from an EMBL/GenBank/DDBJ whole genome shotgun (WGS) entry which is preliminary data.</text>
</comment>